<dbReference type="Proteomes" id="UP000297861">
    <property type="component" value="Unassembled WGS sequence"/>
</dbReference>
<evidence type="ECO:0000313" key="6">
    <source>
        <dbReference type="Proteomes" id="UP000297861"/>
    </source>
</evidence>
<gene>
    <name evidence="5" type="ORF">E2605_03030</name>
</gene>
<comment type="caution">
    <text evidence="5">The sequence shown here is derived from an EMBL/GenBank/DDBJ whole genome shotgun (WGS) entry which is preliminary data.</text>
</comment>
<dbReference type="AlphaFoldDB" id="A0A4Y8L9U4"/>
<evidence type="ECO:0000259" key="4">
    <source>
        <dbReference type="PROSITE" id="PS51118"/>
    </source>
</evidence>
<evidence type="ECO:0000256" key="2">
    <source>
        <dbReference type="ARBA" id="ARBA00023125"/>
    </source>
</evidence>
<dbReference type="PANTHER" id="PTHR33204">
    <property type="entry name" value="TRANSCRIPTIONAL REGULATOR, MARR FAMILY"/>
    <property type="match status" value="1"/>
</dbReference>
<dbReference type="InterPro" id="IPR002577">
    <property type="entry name" value="HTH_HxlR"/>
</dbReference>
<organism evidence="5 6">
    <name type="scientific">Dysgonomonas capnocytophagoides</name>
    <dbReference type="NCBI Taxonomy" id="45254"/>
    <lineage>
        <taxon>Bacteria</taxon>
        <taxon>Pseudomonadati</taxon>
        <taxon>Bacteroidota</taxon>
        <taxon>Bacteroidia</taxon>
        <taxon>Bacteroidales</taxon>
        <taxon>Dysgonomonadaceae</taxon>
        <taxon>Dysgonomonas</taxon>
    </lineage>
</organism>
<keyword evidence="6" id="KW-1185">Reference proteome</keyword>
<name>A0A4Y8L9U4_9BACT</name>
<dbReference type="PANTHER" id="PTHR33204:SF29">
    <property type="entry name" value="TRANSCRIPTIONAL REGULATOR"/>
    <property type="match status" value="1"/>
</dbReference>
<dbReference type="OrthoDB" id="8231503at2"/>
<dbReference type="PROSITE" id="PS51118">
    <property type="entry name" value="HTH_HXLR"/>
    <property type="match status" value="1"/>
</dbReference>
<dbReference type="GO" id="GO:0003677">
    <property type="term" value="F:DNA binding"/>
    <property type="evidence" value="ECO:0007669"/>
    <property type="project" value="UniProtKB-KW"/>
</dbReference>
<feature type="domain" description="HTH hxlR-type" evidence="4">
    <location>
        <begin position="20"/>
        <end position="118"/>
    </location>
</feature>
<proteinExistence type="predicted"/>
<evidence type="ECO:0000313" key="5">
    <source>
        <dbReference type="EMBL" id="TFD99071.1"/>
    </source>
</evidence>
<keyword evidence="2" id="KW-0238">DNA-binding</keyword>
<dbReference type="EMBL" id="SOML01000001">
    <property type="protein sequence ID" value="TFD99071.1"/>
    <property type="molecule type" value="Genomic_DNA"/>
</dbReference>
<dbReference type="Pfam" id="PF01638">
    <property type="entry name" value="HxlR"/>
    <property type="match status" value="1"/>
</dbReference>
<reference evidence="5 6" key="1">
    <citation type="submission" date="2019-03" db="EMBL/GenBank/DDBJ databases">
        <title>San Antonio Military Medical Center submission to MRSN (WRAIR), pending publication.</title>
        <authorList>
            <person name="Blyth D.M."/>
            <person name="Mccarthy S.L."/>
            <person name="Schall S.E."/>
            <person name="Stam J.A."/>
            <person name="Ong A.C."/>
            <person name="Mcgann P.T."/>
        </authorList>
    </citation>
    <scope>NUCLEOTIDE SEQUENCE [LARGE SCALE GENOMIC DNA]</scope>
    <source>
        <strain evidence="5 6">MRSN571793</strain>
    </source>
</reference>
<dbReference type="InterPro" id="IPR036390">
    <property type="entry name" value="WH_DNA-bd_sf"/>
</dbReference>
<evidence type="ECO:0000256" key="1">
    <source>
        <dbReference type="ARBA" id="ARBA00023015"/>
    </source>
</evidence>
<protein>
    <submittedName>
        <fullName evidence="5">Transcriptional regulator</fullName>
    </submittedName>
</protein>
<sequence length="120" mass="14121">MGKRKENSTNLENENFINSCEMAYSLNLVSGRWKMLILCRLNHGKQRFSELRKNIVGITERMLTLQLRELEKDLLIKRTVYAEVPPRVDYELTEIGEQLVKIWGPLHEWGINHKQLVKGE</sequence>
<dbReference type="InterPro" id="IPR036388">
    <property type="entry name" value="WH-like_DNA-bd_sf"/>
</dbReference>
<dbReference type="SUPFAM" id="SSF46785">
    <property type="entry name" value="Winged helix' DNA-binding domain"/>
    <property type="match status" value="1"/>
</dbReference>
<keyword evidence="1" id="KW-0805">Transcription regulation</keyword>
<dbReference type="RefSeq" id="WP_134435448.1">
    <property type="nucleotide sequence ID" value="NZ_SOML01000001.1"/>
</dbReference>
<accession>A0A4Y8L9U4</accession>
<dbReference type="Gene3D" id="1.10.10.10">
    <property type="entry name" value="Winged helix-like DNA-binding domain superfamily/Winged helix DNA-binding domain"/>
    <property type="match status" value="1"/>
</dbReference>
<evidence type="ECO:0000256" key="3">
    <source>
        <dbReference type="ARBA" id="ARBA00023163"/>
    </source>
</evidence>
<keyword evidence="3" id="KW-0804">Transcription</keyword>